<sequence>MSTAPDPIAAVAEGLGRTGYIASRPIALALHLAQHLQKPILVEGPAGVGKTELSRAIAAWQGLPLHRLQCHEGLDESRALYEWKYGKQLLYTQILKDRIAPMLGDAPVLAPALKALEGFSDLFFSEQFLEPRPLLAALREPRGCVLLIDEIDKADEAFEAFLLELLADHAVTIPELGTIRAAVPPMVLLTSNGMRELGDALKRRCLHLFIGLPSPEMEARIVAARLPGIPALLLRQIVLFIAGLRALDLKKLPSISETIDWARALTLLHTEHLSPDLVRETLNILLKHEADISAAQPALAPLAFQAKRDAETGMPLPA</sequence>
<protein>
    <submittedName>
        <fullName evidence="2">MoxR family ATPase</fullName>
    </submittedName>
</protein>
<dbReference type="InterPro" id="IPR011704">
    <property type="entry name" value="ATPase_dyneun-rel_AAA"/>
</dbReference>
<dbReference type="AlphaFoldDB" id="A0AAF1KPL6"/>
<dbReference type="Gene3D" id="3.40.50.300">
    <property type="entry name" value="P-loop containing nucleotide triphosphate hydrolases"/>
    <property type="match status" value="1"/>
</dbReference>
<dbReference type="InterPro" id="IPR003593">
    <property type="entry name" value="AAA+_ATPase"/>
</dbReference>
<gene>
    <name evidence="2" type="ORF">GXW79_13835</name>
</gene>
<dbReference type="SUPFAM" id="SSF52540">
    <property type="entry name" value="P-loop containing nucleoside triphosphate hydrolases"/>
    <property type="match status" value="1"/>
</dbReference>
<feature type="domain" description="AAA+ ATPase" evidence="1">
    <location>
        <begin position="36"/>
        <end position="214"/>
    </location>
</feature>
<dbReference type="PANTHER" id="PTHR42759">
    <property type="entry name" value="MOXR FAMILY PROTEIN"/>
    <property type="match status" value="1"/>
</dbReference>
<dbReference type="GO" id="GO:0016887">
    <property type="term" value="F:ATP hydrolysis activity"/>
    <property type="evidence" value="ECO:0007669"/>
    <property type="project" value="InterPro"/>
</dbReference>
<proteinExistence type="predicted"/>
<dbReference type="RefSeq" id="WP_211875001.1">
    <property type="nucleotide sequence ID" value="NZ_JAAEDH010000015.1"/>
</dbReference>
<accession>A0AAF1KPL6</accession>
<dbReference type="Proteomes" id="UP001196068">
    <property type="component" value="Unassembled WGS sequence"/>
</dbReference>
<dbReference type="EMBL" id="JAAEDH010000015">
    <property type="protein sequence ID" value="MBR0656158.1"/>
    <property type="molecule type" value="Genomic_DNA"/>
</dbReference>
<organism evidence="2 3">
    <name type="scientific">Plastoroseomonas arctica</name>
    <dbReference type="NCBI Taxonomy" id="1509237"/>
    <lineage>
        <taxon>Bacteria</taxon>
        <taxon>Pseudomonadati</taxon>
        <taxon>Pseudomonadota</taxon>
        <taxon>Alphaproteobacteria</taxon>
        <taxon>Acetobacterales</taxon>
        <taxon>Acetobacteraceae</taxon>
        <taxon>Plastoroseomonas</taxon>
    </lineage>
</organism>
<evidence type="ECO:0000259" key="1">
    <source>
        <dbReference type="SMART" id="SM00382"/>
    </source>
</evidence>
<evidence type="ECO:0000313" key="2">
    <source>
        <dbReference type="EMBL" id="MBR0656158.1"/>
    </source>
</evidence>
<dbReference type="SMART" id="SM00382">
    <property type="entry name" value="AAA"/>
    <property type="match status" value="1"/>
</dbReference>
<name>A0AAF1KPL6_9PROT</name>
<evidence type="ECO:0000313" key="3">
    <source>
        <dbReference type="Proteomes" id="UP001196068"/>
    </source>
</evidence>
<dbReference type="GO" id="GO:0005524">
    <property type="term" value="F:ATP binding"/>
    <property type="evidence" value="ECO:0007669"/>
    <property type="project" value="InterPro"/>
</dbReference>
<keyword evidence="3" id="KW-1185">Reference proteome</keyword>
<dbReference type="CDD" id="cd00009">
    <property type="entry name" value="AAA"/>
    <property type="match status" value="1"/>
</dbReference>
<dbReference type="InterPro" id="IPR050764">
    <property type="entry name" value="CbbQ/NirQ/NorQ/GpvN"/>
</dbReference>
<reference evidence="2" key="2">
    <citation type="journal article" date="2021" name="Syst. Appl. Microbiol.">
        <title>Roseomonas hellenica sp. nov., isolated from roots of wild-growing Alkanna tinctoria.</title>
        <authorList>
            <person name="Rat A."/>
            <person name="Naranjo H.D."/>
            <person name="Lebbe L."/>
            <person name="Cnockaert M."/>
            <person name="Krigas N."/>
            <person name="Grigoriadou K."/>
            <person name="Maloupa E."/>
            <person name="Willems A."/>
        </authorList>
    </citation>
    <scope>NUCLEOTIDE SEQUENCE</scope>
    <source>
        <strain evidence="2">LMG 28251</strain>
    </source>
</reference>
<dbReference type="Pfam" id="PF07728">
    <property type="entry name" value="AAA_5"/>
    <property type="match status" value="1"/>
</dbReference>
<reference evidence="2" key="1">
    <citation type="submission" date="2020-01" db="EMBL/GenBank/DDBJ databases">
        <authorList>
            <person name="Rat A."/>
        </authorList>
    </citation>
    <scope>NUCLEOTIDE SEQUENCE</scope>
    <source>
        <strain evidence="2">LMG 28251</strain>
    </source>
</reference>
<dbReference type="PANTHER" id="PTHR42759:SF1">
    <property type="entry name" value="MAGNESIUM-CHELATASE SUBUNIT CHLD"/>
    <property type="match status" value="1"/>
</dbReference>
<dbReference type="InterPro" id="IPR027417">
    <property type="entry name" value="P-loop_NTPase"/>
</dbReference>
<comment type="caution">
    <text evidence="2">The sequence shown here is derived from an EMBL/GenBank/DDBJ whole genome shotgun (WGS) entry which is preliminary data.</text>
</comment>